<keyword evidence="5" id="KW-0804">Transcription</keyword>
<evidence type="ECO:0000256" key="1">
    <source>
        <dbReference type="ARBA" id="ARBA00010641"/>
    </source>
</evidence>
<dbReference type="InterPro" id="IPR013324">
    <property type="entry name" value="RNA_pol_sigma_r3/r4-like"/>
</dbReference>
<evidence type="ECO:0000256" key="2">
    <source>
        <dbReference type="ARBA" id="ARBA00023015"/>
    </source>
</evidence>
<feature type="domain" description="RNA polymerase sigma-70 region 2" evidence="6">
    <location>
        <begin position="23"/>
        <end position="79"/>
    </location>
</feature>
<protein>
    <submittedName>
        <fullName evidence="8">RNA polymerase sigma factor</fullName>
    </submittedName>
</protein>
<dbReference type="SUPFAM" id="SSF88946">
    <property type="entry name" value="Sigma2 domain of RNA polymerase sigma factors"/>
    <property type="match status" value="1"/>
</dbReference>
<evidence type="ECO:0000259" key="7">
    <source>
        <dbReference type="Pfam" id="PF08281"/>
    </source>
</evidence>
<sequence>MAWLRDIDKWFAEAVLPFAANYRAYARKLTRDAVEAEDLVQEAYAKVLGVPDWRGLERPERFVLTIIRNLAFERVRRAKVIGIRQIGVLEMETLPDPTPDAYAVASAREELQRVIEAVERLPEQCRRVVMLRKMEGLSPGQIAVRLNLSISTVEKHLAKGLALLTKALAADESRRIGVKASTWRKRAIKTETR</sequence>
<dbReference type="Pfam" id="PF04542">
    <property type="entry name" value="Sigma70_r2"/>
    <property type="match status" value="1"/>
</dbReference>
<name>A0ABM6TFV3_9CAUL</name>
<dbReference type="InterPro" id="IPR007627">
    <property type="entry name" value="RNA_pol_sigma70_r2"/>
</dbReference>
<dbReference type="InterPro" id="IPR014284">
    <property type="entry name" value="RNA_pol_sigma-70_dom"/>
</dbReference>
<comment type="similarity">
    <text evidence="1">Belongs to the sigma-70 factor family. ECF subfamily.</text>
</comment>
<evidence type="ECO:0000259" key="6">
    <source>
        <dbReference type="Pfam" id="PF04542"/>
    </source>
</evidence>
<dbReference type="PANTHER" id="PTHR43133">
    <property type="entry name" value="RNA POLYMERASE ECF-TYPE SIGMA FACTO"/>
    <property type="match status" value="1"/>
</dbReference>
<evidence type="ECO:0000313" key="8">
    <source>
        <dbReference type="EMBL" id="AVQ02029.1"/>
    </source>
</evidence>
<dbReference type="NCBIfam" id="TIGR02937">
    <property type="entry name" value="sigma70-ECF"/>
    <property type="match status" value="1"/>
</dbReference>
<evidence type="ECO:0000313" key="9">
    <source>
        <dbReference type="Proteomes" id="UP000240527"/>
    </source>
</evidence>
<dbReference type="Pfam" id="PF08281">
    <property type="entry name" value="Sigma70_r4_2"/>
    <property type="match status" value="1"/>
</dbReference>
<feature type="domain" description="RNA polymerase sigma factor 70 region 4 type 2" evidence="7">
    <location>
        <begin position="112"/>
        <end position="164"/>
    </location>
</feature>
<keyword evidence="9" id="KW-1185">Reference proteome</keyword>
<dbReference type="Gene3D" id="1.10.10.10">
    <property type="entry name" value="Winged helix-like DNA-binding domain superfamily/Winged helix DNA-binding domain"/>
    <property type="match status" value="1"/>
</dbReference>
<dbReference type="InterPro" id="IPR013325">
    <property type="entry name" value="RNA_pol_sigma_r2"/>
</dbReference>
<keyword evidence="4" id="KW-0238">DNA-binding</keyword>
<proteinExistence type="inferred from homology"/>
<evidence type="ECO:0000256" key="4">
    <source>
        <dbReference type="ARBA" id="ARBA00023125"/>
    </source>
</evidence>
<dbReference type="PANTHER" id="PTHR43133:SF8">
    <property type="entry name" value="RNA POLYMERASE SIGMA FACTOR HI_1459-RELATED"/>
    <property type="match status" value="1"/>
</dbReference>
<dbReference type="Proteomes" id="UP000240527">
    <property type="component" value="Chromosome"/>
</dbReference>
<dbReference type="InterPro" id="IPR036388">
    <property type="entry name" value="WH-like_DNA-bd_sf"/>
</dbReference>
<gene>
    <name evidence="8" type="ORF">B7G68_09335</name>
</gene>
<reference evidence="8 9" key="1">
    <citation type="journal article" date="2015" name="Biotechnol. Bioeng.">
        <title>Genome sequence and phenotypic characterization of Caulobacter segnis.</title>
        <authorList>
            <person name="Patel S."/>
            <person name="Fletcher B."/>
            <person name="Scott D.C."/>
            <person name="Ely B."/>
        </authorList>
    </citation>
    <scope>NUCLEOTIDE SEQUENCE [LARGE SCALE GENOMIC DNA]</scope>
    <source>
        <strain evidence="8 9">TK0059</strain>
    </source>
</reference>
<dbReference type="EMBL" id="CP027850">
    <property type="protein sequence ID" value="AVQ02029.1"/>
    <property type="molecule type" value="Genomic_DNA"/>
</dbReference>
<keyword evidence="3" id="KW-0731">Sigma factor</keyword>
<dbReference type="Gene3D" id="1.10.1740.10">
    <property type="match status" value="1"/>
</dbReference>
<dbReference type="RefSeq" id="WP_013078949.1">
    <property type="nucleotide sequence ID" value="NZ_CP027850.1"/>
</dbReference>
<accession>A0ABM6TFV3</accession>
<evidence type="ECO:0000256" key="5">
    <source>
        <dbReference type="ARBA" id="ARBA00023163"/>
    </source>
</evidence>
<dbReference type="InterPro" id="IPR013249">
    <property type="entry name" value="RNA_pol_sigma70_r4_t2"/>
</dbReference>
<dbReference type="SUPFAM" id="SSF88659">
    <property type="entry name" value="Sigma3 and sigma4 domains of RNA polymerase sigma factors"/>
    <property type="match status" value="1"/>
</dbReference>
<evidence type="ECO:0000256" key="3">
    <source>
        <dbReference type="ARBA" id="ARBA00023082"/>
    </source>
</evidence>
<organism evidence="8 9">
    <name type="scientific">Caulobacter segnis</name>
    <dbReference type="NCBI Taxonomy" id="88688"/>
    <lineage>
        <taxon>Bacteria</taxon>
        <taxon>Pseudomonadati</taxon>
        <taxon>Pseudomonadota</taxon>
        <taxon>Alphaproteobacteria</taxon>
        <taxon>Caulobacterales</taxon>
        <taxon>Caulobacteraceae</taxon>
        <taxon>Caulobacter</taxon>
    </lineage>
</organism>
<dbReference type="InterPro" id="IPR039425">
    <property type="entry name" value="RNA_pol_sigma-70-like"/>
</dbReference>
<keyword evidence="2" id="KW-0805">Transcription regulation</keyword>